<dbReference type="Proteomes" id="UP000293360">
    <property type="component" value="Unassembled WGS sequence"/>
</dbReference>
<evidence type="ECO:0000259" key="5">
    <source>
        <dbReference type="Pfam" id="PF00394"/>
    </source>
</evidence>
<comment type="caution">
    <text evidence="8">The sequence shown here is derived from an EMBL/GenBank/DDBJ whole genome shotgun (WGS) entry which is preliminary data.</text>
</comment>
<comment type="similarity">
    <text evidence="1">Belongs to the multicopper oxidase family.</text>
</comment>
<dbReference type="GO" id="GO:0005507">
    <property type="term" value="F:copper ion binding"/>
    <property type="evidence" value="ECO:0007669"/>
    <property type="project" value="InterPro"/>
</dbReference>
<dbReference type="PANTHER" id="PTHR11709">
    <property type="entry name" value="MULTI-COPPER OXIDASE"/>
    <property type="match status" value="1"/>
</dbReference>
<keyword evidence="9" id="KW-1185">Reference proteome</keyword>
<dbReference type="CDD" id="cd13880">
    <property type="entry name" value="CuRO_2_MaLCC_like"/>
    <property type="match status" value="1"/>
</dbReference>
<proteinExistence type="inferred from homology"/>
<dbReference type="InterPro" id="IPR011706">
    <property type="entry name" value="Cu-oxidase_C"/>
</dbReference>
<evidence type="ECO:0000256" key="1">
    <source>
        <dbReference type="ARBA" id="ARBA00010609"/>
    </source>
</evidence>
<dbReference type="Gene3D" id="2.60.40.420">
    <property type="entry name" value="Cupredoxins - blue copper proteins"/>
    <property type="match status" value="3"/>
</dbReference>
<dbReference type="PROSITE" id="PS00080">
    <property type="entry name" value="MULTICOPPER_OXIDASE2"/>
    <property type="match status" value="1"/>
</dbReference>
<dbReference type="AlphaFoldDB" id="A0A4V1XBH8"/>
<evidence type="ECO:0000313" key="8">
    <source>
        <dbReference type="EMBL" id="RYP06299.1"/>
    </source>
</evidence>
<dbReference type="InterPro" id="IPR002355">
    <property type="entry name" value="Cu_oxidase_Cu_BS"/>
</dbReference>
<evidence type="ECO:0000313" key="9">
    <source>
        <dbReference type="Proteomes" id="UP000293360"/>
    </source>
</evidence>
<dbReference type="InterPro" id="IPR011707">
    <property type="entry name" value="Cu-oxidase-like_N"/>
</dbReference>
<dbReference type="InterPro" id="IPR033138">
    <property type="entry name" value="Cu_oxidase_CS"/>
</dbReference>
<evidence type="ECO:0000256" key="2">
    <source>
        <dbReference type="ARBA" id="ARBA00022723"/>
    </source>
</evidence>
<dbReference type="Pfam" id="PF00394">
    <property type="entry name" value="Cu-oxidase"/>
    <property type="match status" value="1"/>
</dbReference>
<accession>A0A4V1XBH8</accession>
<keyword evidence="4" id="KW-0186">Copper</keyword>
<dbReference type="InterPro" id="IPR045087">
    <property type="entry name" value="Cu-oxidase_fam"/>
</dbReference>
<feature type="domain" description="Plastocyanin-like" evidence="7">
    <location>
        <begin position="120"/>
        <end position="186"/>
    </location>
</feature>
<sequence>MGWLRVTVDFVLRVTQLDGFSPLIGYGDVQQPLQPPSIVDSVLPVTGGGYYGEDHGDRYTPIVCSYPELEAKGWEFCNTEDSRDCWIRDPNENQPSFTQWDVRINCNPEVSPDDVPKILGKYFNGTYPGPTIQACWGDQLVIHVTNKRSDNGTTVHWHGIRQLDSNEMDGVNGITQCPISTDDTFTLGPVMISDWIHDTAFIVYRVEMEGGIPPTDSIVVNGHGHFNGSGSYFETCLTRKKRHVLRLINSAAATSFVFSIDDHDLTVITNDLVAIEPFTVQSLFIGIGQRYTVIVEAKYQAEGDYWMRTVPAAGCGLFSLPPDNRTGIIRYDCGSGDEVLPLPPDREPQPQNNTCEDVHTEWLNPIVPWCVDQHPQNNVTEDTFEVDLQDAPDPTLGPPNLPYAHWFLAEQPMWLNFSRPTILHVDEAMQNPNYTVIEEDYNVGFVYLIVHSGNFPPADHPMHLHGSDFVILAQSREPWNETSSPRLFRYDNPPRRDTAMLPTGGFLAMAFKPDNPGSWLLHCHIVWHASSGLALQILVRPYDIPDFLGDLTETERICDNWAETPLARCMPKIQDDSGV</sequence>
<dbReference type="Pfam" id="PF07731">
    <property type="entry name" value="Cu-oxidase_2"/>
    <property type="match status" value="1"/>
</dbReference>
<dbReference type="InterPro" id="IPR001117">
    <property type="entry name" value="Cu-oxidase_2nd"/>
</dbReference>
<evidence type="ECO:0000256" key="3">
    <source>
        <dbReference type="ARBA" id="ARBA00023002"/>
    </source>
</evidence>
<dbReference type="CDD" id="cd13901">
    <property type="entry name" value="CuRO_3_MaLCC_like"/>
    <property type="match status" value="1"/>
</dbReference>
<dbReference type="SUPFAM" id="SSF49503">
    <property type="entry name" value="Cupredoxins"/>
    <property type="match status" value="3"/>
</dbReference>
<dbReference type="FunFam" id="2.60.40.420:FF:000045">
    <property type="entry name" value="Laccase 2"/>
    <property type="match status" value="1"/>
</dbReference>
<dbReference type="EMBL" id="QJNU01000136">
    <property type="protein sequence ID" value="RYP06299.1"/>
    <property type="molecule type" value="Genomic_DNA"/>
</dbReference>
<dbReference type="OrthoDB" id="2121828at2759"/>
<evidence type="ECO:0008006" key="10">
    <source>
        <dbReference type="Google" id="ProtNLM"/>
    </source>
</evidence>
<dbReference type="PANTHER" id="PTHR11709:SF71">
    <property type="entry name" value="OXIDOREDUCTASE TPCJ"/>
    <property type="match status" value="1"/>
</dbReference>
<feature type="domain" description="Plastocyanin-like" evidence="6">
    <location>
        <begin position="427"/>
        <end position="541"/>
    </location>
</feature>
<dbReference type="STRING" id="155417.A0A4V1XBH8"/>
<keyword evidence="2" id="KW-0479">Metal-binding</keyword>
<name>A0A4V1XBH8_9PEZI</name>
<feature type="domain" description="Plastocyanin-like" evidence="5">
    <location>
        <begin position="189"/>
        <end position="333"/>
    </location>
</feature>
<gene>
    <name evidence="8" type="ORF">DL764_003226</name>
</gene>
<keyword evidence="3" id="KW-0560">Oxidoreductase</keyword>
<organism evidence="8 9">
    <name type="scientific">Monosporascus ibericus</name>
    <dbReference type="NCBI Taxonomy" id="155417"/>
    <lineage>
        <taxon>Eukaryota</taxon>
        <taxon>Fungi</taxon>
        <taxon>Dikarya</taxon>
        <taxon>Ascomycota</taxon>
        <taxon>Pezizomycotina</taxon>
        <taxon>Sordariomycetes</taxon>
        <taxon>Xylariomycetidae</taxon>
        <taxon>Xylariales</taxon>
        <taxon>Xylariales incertae sedis</taxon>
        <taxon>Monosporascus</taxon>
    </lineage>
</organism>
<dbReference type="InterPro" id="IPR008972">
    <property type="entry name" value="Cupredoxin"/>
</dbReference>
<reference evidence="8 9" key="1">
    <citation type="submission" date="2018-06" db="EMBL/GenBank/DDBJ databases">
        <title>Complete Genomes of Monosporascus.</title>
        <authorList>
            <person name="Robinson A.J."/>
            <person name="Natvig D.O."/>
        </authorList>
    </citation>
    <scope>NUCLEOTIDE SEQUENCE [LARGE SCALE GENOMIC DNA]</scope>
    <source>
        <strain evidence="8 9">CBS 110550</strain>
    </source>
</reference>
<dbReference type="GO" id="GO:0016491">
    <property type="term" value="F:oxidoreductase activity"/>
    <property type="evidence" value="ECO:0007669"/>
    <property type="project" value="UniProtKB-KW"/>
</dbReference>
<protein>
    <recommendedName>
        <fullName evidence="10">Plastocyanin-like domain-containing protein</fullName>
    </recommendedName>
</protein>
<dbReference type="Pfam" id="PF07732">
    <property type="entry name" value="Cu-oxidase_3"/>
    <property type="match status" value="1"/>
</dbReference>
<evidence type="ECO:0000259" key="7">
    <source>
        <dbReference type="Pfam" id="PF07732"/>
    </source>
</evidence>
<evidence type="ECO:0000259" key="6">
    <source>
        <dbReference type="Pfam" id="PF07731"/>
    </source>
</evidence>
<evidence type="ECO:0000256" key="4">
    <source>
        <dbReference type="ARBA" id="ARBA00023008"/>
    </source>
</evidence>
<dbReference type="PROSITE" id="PS00079">
    <property type="entry name" value="MULTICOPPER_OXIDASE1"/>
    <property type="match status" value="1"/>
</dbReference>